<organism evidence="2 3">
    <name type="scientific">Glossina pallidipes</name>
    <name type="common">Tsetse fly</name>
    <dbReference type="NCBI Taxonomy" id="7398"/>
    <lineage>
        <taxon>Eukaryota</taxon>
        <taxon>Metazoa</taxon>
        <taxon>Ecdysozoa</taxon>
        <taxon>Arthropoda</taxon>
        <taxon>Hexapoda</taxon>
        <taxon>Insecta</taxon>
        <taxon>Pterygota</taxon>
        <taxon>Neoptera</taxon>
        <taxon>Endopterygota</taxon>
        <taxon>Diptera</taxon>
        <taxon>Brachycera</taxon>
        <taxon>Muscomorpha</taxon>
        <taxon>Hippoboscoidea</taxon>
        <taxon>Glossinidae</taxon>
        <taxon>Glossina</taxon>
    </lineage>
</organism>
<evidence type="ECO:0000256" key="1">
    <source>
        <dbReference type="SAM" id="MobiDB-lite"/>
    </source>
</evidence>
<accession>A0A1B0ADH1</accession>
<keyword evidence="3" id="KW-1185">Reference proteome</keyword>
<sequence length="171" mass="19902">MIFSDSRIGREILSVPWWLSTGERLREFVVRFPVFQYPQEVLKIYLTTISIIFQPRKIYDKRVKIAVRILNLTYMRELEERSAEITIRLFLKNPQVDLGLVKREALQTADTGCCKDASYILGINITELVYRPSFAPHTIYQPPLAIPPSNVQHHQEPSPERISERSNVCDN</sequence>
<protein>
    <submittedName>
        <fullName evidence="2">Uncharacterized protein</fullName>
    </submittedName>
</protein>
<feature type="compositionally biased region" description="Basic and acidic residues" evidence="1">
    <location>
        <begin position="153"/>
        <end position="164"/>
    </location>
</feature>
<dbReference type="EnsemblMetazoa" id="GPAI042156-RA">
    <property type="protein sequence ID" value="GPAI042156-PA"/>
    <property type="gene ID" value="GPAI042156"/>
</dbReference>
<dbReference type="AlphaFoldDB" id="A0A1B0ADH1"/>
<proteinExistence type="predicted"/>
<reference evidence="3" key="1">
    <citation type="submission" date="2014-03" db="EMBL/GenBank/DDBJ databases">
        <authorList>
            <person name="Aksoy S."/>
            <person name="Warren W."/>
            <person name="Wilson R.K."/>
        </authorList>
    </citation>
    <scope>NUCLEOTIDE SEQUENCE [LARGE SCALE GENOMIC DNA]</scope>
    <source>
        <strain evidence="3">IAEA</strain>
    </source>
</reference>
<dbReference type="VEuPathDB" id="VectorBase:GPAI042156"/>
<dbReference type="Proteomes" id="UP000092445">
    <property type="component" value="Unassembled WGS sequence"/>
</dbReference>
<feature type="region of interest" description="Disordered" evidence="1">
    <location>
        <begin position="147"/>
        <end position="171"/>
    </location>
</feature>
<evidence type="ECO:0000313" key="3">
    <source>
        <dbReference type="Proteomes" id="UP000092445"/>
    </source>
</evidence>
<name>A0A1B0ADH1_GLOPL</name>
<evidence type="ECO:0000313" key="2">
    <source>
        <dbReference type="EnsemblMetazoa" id="GPAI042156-PA"/>
    </source>
</evidence>
<reference evidence="2" key="2">
    <citation type="submission" date="2020-05" db="UniProtKB">
        <authorList>
            <consortium name="EnsemblMetazoa"/>
        </authorList>
    </citation>
    <scope>IDENTIFICATION</scope>
    <source>
        <strain evidence="2">IAEA</strain>
    </source>
</reference>